<dbReference type="Proteomes" id="UP000257109">
    <property type="component" value="Unassembled WGS sequence"/>
</dbReference>
<accession>A0A371H3P5</accession>
<dbReference type="SUPFAM" id="SSF57756">
    <property type="entry name" value="Retrovirus zinc finger-like domains"/>
    <property type="match status" value="1"/>
</dbReference>
<gene>
    <name evidence="4" type="ORF">CR513_19820</name>
</gene>
<keyword evidence="1" id="KW-0862">Zinc</keyword>
<feature type="compositionally biased region" description="Basic and acidic residues" evidence="2">
    <location>
        <begin position="510"/>
        <end position="524"/>
    </location>
</feature>
<reference evidence="4" key="1">
    <citation type="submission" date="2018-05" db="EMBL/GenBank/DDBJ databases">
        <title>Draft genome of Mucuna pruriens seed.</title>
        <authorList>
            <person name="Nnadi N.E."/>
            <person name="Vos R."/>
            <person name="Hasami M.H."/>
            <person name="Devisetty U.K."/>
            <person name="Aguiy J.C."/>
        </authorList>
    </citation>
    <scope>NUCLEOTIDE SEQUENCE [LARGE SCALE GENOMIC DNA]</scope>
    <source>
        <strain evidence="4">JCA_2017</strain>
    </source>
</reference>
<dbReference type="Gene3D" id="4.10.60.10">
    <property type="entry name" value="Zinc finger, CCHC-type"/>
    <property type="match status" value="1"/>
</dbReference>
<evidence type="ECO:0000313" key="4">
    <source>
        <dbReference type="EMBL" id="RDX97411.1"/>
    </source>
</evidence>
<feature type="non-terminal residue" evidence="4">
    <location>
        <position position="672"/>
    </location>
</feature>
<dbReference type="SMART" id="SM00343">
    <property type="entry name" value="ZnF_C2HC"/>
    <property type="match status" value="1"/>
</dbReference>
<dbReference type="InterPro" id="IPR036875">
    <property type="entry name" value="Znf_CCHC_sf"/>
</dbReference>
<protein>
    <submittedName>
        <fullName evidence="4">Polyprotein CP</fullName>
    </submittedName>
</protein>
<keyword evidence="1" id="KW-0479">Metal-binding</keyword>
<dbReference type="OrthoDB" id="1735266at2759"/>
<evidence type="ECO:0000259" key="3">
    <source>
        <dbReference type="PROSITE" id="PS50158"/>
    </source>
</evidence>
<dbReference type="GO" id="GO:0008270">
    <property type="term" value="F:zinc ion binding"/>
    <property type="evidence" value="ECO:0007669"/>
    <property type="project" value="UniProtKB-KW"/>
</dbReference>
<comment type="caution">
    <text evidence="4">The sequence shown here is derived from an EMBL/GenBank/DDBJ whole genome shotgun (WGS) entry which is preliminary data.</text>
</comment>
<feature type="non-terminal residue" evidence="4">
    <location>
        <position position="1"/>
    </location>
</feature>
<sequence>LIRTPLKKTFTLKRIDLRENEKVKINILFFDLFHAYTIRENIDYPWKTKIIGDLNVITTWQIKDDELIQSELPPTTQYQLPKVKDSNDKPVIGESIGKEKIFTKLKDKEATPSHIQIENPLFKPFKVSEKAKQKFKESRKQNFTKEEVGDSNSELLTKINNLFRTIPETPQTSEDSHKIRARQTSKLINIIEKDNDKTSDQASEDALVFEREINPINTKNWKTPSKLYYQRPTTPDILLEERGEGNFRSFSANNIYEWNIDAQTEYNIMNTLQHMSMVAMTYQTTHDCSEETIVNILVVGFSGQLKGWWDNYLTNDEKTSIYNAIKTDFDGKVIINEDKEEIPDVVNTLIFTIAQHFIGDPSLWKDRSAELLSNLKCKTLADFRWYKDTFLTRVYTREDSQQPFWKEKFLAGLPRSLGDKVRDKNRNISYDNLSYGQLISYIQKVALKICQDDKIQRQLAKEKAQNKRDLGSFYEQFGLPTCSKQKKKQQSKKEFKNNKPISRRKFPKKKYVEKPSPNKEDKMQKIPKNPKTKIVCYNCGKQGHVSKYCRLKKKIRDLNLEPIIEEQINNLFIETLEEESEKEYSSENHNQIQQDEQVFLNKLKKTLESKPRQKEFITSNKFDVCNILKRLENTSTKPTTIQDLQTEISNLKKETKVIQIEKLKEKMKMKVE</sequence>
<evidence type="ECO:0000313" key="5">
    <source>
        <dbReference type="Proteomes" id="UP000257109"/>
    </source>
</evidence>
<dbReference type="AlphaFoldDB" id="A0A371H3P5"/>
<evidence type="ECO:0000256" key="2">
    <source>
        <dbReference type="SAM" id="MobiDB-lite"/>
    </source>
</evidence>
<dbReference type="PROSITE" id="PS50158">
    <property type="entry name" value="ZF_CCHC"/>
    <property type="match status" value="1"/>
</dbReference>
<dbReference type="PANTHER" id="PTHR33054">
    <property type="entry name" value="CCHC-TYPE DOMAIN-CONTAINING PROTEIN"/>
    <property type="match status" value="1"/>
</dbReference>
<proteinExistence type="predicted"/>
<dbReference type="Pfam" id="PF22909">
    <property type="entry name" value="Caulimovir_coat_dom"/>
    <property type="match status" value="1"/>
</dbReference>
<feature type="domain" description="CCHC-type" evidence="3">
    <location>
        <begin position="536"/>
        <end position="550"/>
    </location>
</feature>
<dbReference type="GO" id="GO:0003676">
    <property type="term" value="F:nucleic acid binding"/>
    <property type="evidence" value="ECO:0007669"/>
    <property type="project" value="InterPro"/>
</dbReference>
<evidence type="ECO:0000256" key="1">
    <source>
        <dbReference type="PROSITE-ProRule" id="PRU00047"/>
    </source>
</evidence>
<dbReference type="Pfam" id="PF00098">
    <property type="entry name" value="zf-CCHC"/>
    <property type="match status" value="1"/>
</dbReference>
<name>A0A371H3P5_MUCPR</name>
<feature type="region of interest" description="Disordered" evidence="2">
    <location>
        <begin position="482"/>
        <end position="527"/>
    </location>
</feature>
<dbReference type="InterPro" id="IPR001878">
    <property type="entry name" value="Znf_CCHC"/>
</dbReference>
<dbReference type="Pfam" id="PF24925">
    <property type="entry name" value="DUF7746"/>
    <property type="match status" value="1"/>
</dbReference>
<dbReference type="InterPro" id="IPR056648">
    <property type="entry name" value="DUF7746"/>
</dbReference>
<organism evidence="4 5">
    <name type="scientific">Mucuna pruriens</name>
    <name type="common">Velvet bean</name>
    <name type="synonym">Dolichos pruriens</name>
    <dbReference type="NCBI Taxonomy" id="157652"/>
    <lineage>
        <taxon>Eukaryota</taxon>
        <taxon>Viridiplantae</taxon>
        <taxon>Streptophyta</taxon>
        <taxon>Embryophyta</taxon>
        <taxon>Tracheophyta</taxon>
        <taxon>Spermatophyta</taxon>
        <taxon>Magnoliopsida</taxon>
        <taxon>eudicotyledons</taxon>
        <taxon>Gunneridae</taxon>
        <taxon>Pentapetalae</taxon>
        <taxon>rosids</taxon>
        <taxon>fabids</taxon>
        <taxon>Fabales</taxon>
        <taxon>Fabaceae</taxon>
        <taxon>Papilionoideae</taxon>
        <taxon>50 kb inversion clade</taxon>
        <taxon>NPAAA clade</taxon>
        <taxon>indigoferoid/millettioid clade</taxon>
        <taxon>Phaseoleae</taxon>
        <taxon>Mucuna</taxon>
    </lineage>
</organism>
<keyword evidence="5" id="KW-1185">Reference proteome</keyword>
<keyword evidence="1" id="KW-0863">Zinc-finger</keyword>
<dbReference type="PANTHER" id="PTHR33054:SF9">
    <property type="entry name" value="CCHC-TYPE DOMAIN-CONTAINING PROTEIN"/>
    <property type="match status" value="1"/>
</dbReference>
<dbReference type="EMBL" id="QJKJ01003663">
    <property type="protein sequence ID" value="RDX97411.1"/>
    <property type="molecule type" value="Genomic_DNA"/>
</dbReference>